<name>X1DQS7_9ZZZZ</name>
<accession>X1DQS7</accession>
<comment type="caution">
    <text evidence="1">The sequence shown here is derived from an EMBL/GenBank/DDBJ whole genome shotgun (WGS) entry which is preliminary data.</text>
</comment>
<dbReference type="AlphaFoldDB" id="X1DQS7"/>
<proteinExistence type="predicted"/>
<reference evidence="1" key="1">
    <citation type="journal article" date="2014" name="Front. Microbiol.">
        <title>High frequency of phylogenetically diverse reductive dehalogenase-homologous genes in deep subseafloor sedimentary metagenomes.</title>
        <authorList>
            <person name="Kawai M."/>
            <person name="Futagami T."/>
            <person name="Toyoda A."/>
            <person name="Takaki Y."/>
            <person name="Nishi S."/>
            <person name="Hori S."/>
            <person name="Arai W."/>
            <person name="Tsubouchi T."/>
            <person name="Morono Y."/>
            <person name="Uchiyama I."/>
            <person name="Ito T."/>
            <person name="Fujiyama A."/>
            <person name="Inagaki F."/>
            <person name="Takami H."/>
        </authorList>
    </citation>
    <scope>NUCLEOTIDE SEQUENCE</scope>
    <source>
        <strain evidence="1">Expedition CK06-06</strain>
    </source>
</reference>
<sequence length="154" mass="17452">CKVLEPKGDISNSLQSLCYCPSRDLILGTRAYVCQVCTLYDPAKNNSKFSEMYDESQKIAEQKIKEKQIELEEFELAAIKREEGIDLSIDEFDEPDEEAPSKFEKRKVGKADLADTEEIASLECPFCGEIYDDLSSHIRDCELAPEDVSIEDIL</sequence>
<feature type="non-terminal residue" evidence="1">
    <location>
        <position position="154"/>
    </location>
</feature>
<gene>
    <name evidence="1" type="ORF">S01H4_62606</name>
</gene>
<evidence type="ECO:0000313" key="1">
    <source>
        <dbReference type="EMBL" id="GAH07339.1"/>
    </source>
</evidence>
<feature type="non-terminal residue" evidence="1">
    <location>
        <position position="1"/>
    </location>
</feature>
<protein>
    <submittedName>
        <fullName evidence="1">Uncharacterized protein</fullName>
    </submittedName>
</protein>
<organism evidence="1">
    <name type="scientific">marine sediment metagenome</name>
    <dbReference type="NCBI Taxonomy" id="412755"/>
    <lineage>
        <taxon>unclassified sequences</taxon>
        <taxon>metagenomes</taxon>
        <taxon>ecological metagenomes</taxon>
    </lineage>
</organism>
<dbReference type="EMBL" id="BART01037408">
    <property type="protein sequence ID" value="GAH07339.1"/>
    <property type="molecule type" value="Genomic_DNA"/>
</dbReference>